<name>A0A3Q7H8K2_SOLLC</name>
<reference evidence="1" key="1">
    <citation type="journal article" date="2012" name="Nature">
        <title>The tomato genome sequence provides insights into fleshy fruit evolution.</title>
        <authorList>
            <consortium name="Tomato Genome Consortium"/>
        </authorList>
    </citation>
    <scope>NUCLEOTIDE SEQUENCE [LARGE SCALE GENOMIC DNA]</scope>
    <source>
        <strain evidence="1">cv. Heinz 1706</strain>
    </source>
</reference>
<keyword evidence="2" id="KW-1185">Reference proteome</keyword>
<dbReference type="Gramene" id="Solyc07g040891.1.1">
    <property type="protein sequence ID" value="Solyc07g040891.1.1"/>
    <property type="gene ID" value="Solyc07g040891.1"/>
</dbReference>
<organism evidence="1">
    <name type="scientific">Solanum lycopersicum</name>
    <name type="common">Tomato</name>
    <name type="synonym">Lycopersicon esculentum</name>
    <dbReference type="NCBI Taxonomy" id="4081"/>
    <lineage>
        <taxon>Eukaryota</taxon>
        <taxon>Viridiplantae</taxon>
        <taxon>Streptophyta</taxon>
        <taxon>Embryophyta</taxon>
        <taxon>Tracheophyta</taxon>
        <taxon>Spermatophyta</taxon>
        <taxon>Magnoliopsida</taxon>
        <taxon>eudicotyledons</taxon>
        <taxon>Gunneridae</taxon>
        <taxon>Pentapetalae</taxon>
        <taxon>asterids</taxon>
        <taxon>lamiids</taxon>
        <taxon>Solanales</taxon>
        <taxon>Solanaceae</taxon>
        <taxon>Solanoideae</taxon>
        <taxon>Solaneae</taxon>
        <taxon>Solanum</taxon>
        <taxon>Solanum subgen. Lycopersicon</taxon>
    </lineage>
</organism>
<dbReference type="PANTHER" id="PTHR11439:SF511">
    <property type="match status" value="1"/>
</dbReference>
<sequence length="161" mass="18312">MNQRKHVLELVSDVGLKGSKPMHTPLEPNDKLTSVEHDRCIGVQDDPLFEDISKYQKLIGKLIYLTITRTDICFVGQLLSQFMQHPKQSRWLAALRLGCLSQYKKISHKLCLVVGDFIDFVDVQKKQTVTRSSAKAEYRSIDAAVAEFADESAIRKFTMPD</sequence>
<evidence type="ECO:0000313" key="2">
    <source>
        <dbReference type="Proteomes" id="UP000004994"/>
    </source>
</evidence>
<evidence type="ECO:0008006" key="3">
    <source>
        <dbReference type="Google" id="ProtNLM"/>
    </source>
</evidence>
<accession>A0A3Q7H8K2</accession>
<dbReference type="EnsemblPlants" id="Solyc07g040891.1.1">
    <property type="protein sequence ID" value="Solyc07g040891.1.1"/>
    <property type="gene ID" value="Solyc07g040891.1"/>
</dbReference>
<dbReference type="PANTHER" id="PTHR11439">
    <property type="entry name" value="GAG-POL-RELATED RETROTRANSPOSON"/>
    <property type="match status" value="1"/>
</dbReference>
<dbReference type="AlphaFoldDB" id="A0A3Q7H8K2"/>
<evidence type="ECO:0000313" key="1">
    <source>
        <dbReference type="EnsemblPlants" id="Solyc07g040891.1.1"/>
    </source>
</evidence>
<reference evidence="1" key="2">
    <citation type="submission" date="2019-01" db="UniProtKB">
        <authorList>
            <consortium name="EnsemblPlants"/>
        </authorList>
    </citation>
    <scope>IDENTIFICATION</scope>
    <source>
        <strain evidence="1">cv. Heinz 1706</strain>
    </source>
</reference>
<dbReference type="Proteomes" id="UP000004994">
    <property type="component" value="Chromosome 7"/>
</dbReference>
<protein>
    <recommendedName>
        <fullName evidence="3">Reverse transcriptase Ty1/copia-type domain-containing protein</fullName>
    </recommendedName>
</protein>
<dbReference type="InParanoid" id="A0A3Q7H8K2"/>
<proteinExistence type="predicted"/>